<feature type="transmembrane region" description="Helical" evidence="1">
    <location>
        <begin position="236"/>
        <end position="256"/>
    </location>
</feature>
<dbReference type="Gramene" id="RZC47623">
    <property type="protein sequence ID" value="RZC47623"/>
    <property type="gene ID" value="C5167_040572"/>
</dbReference>
<keyword evidence="1" id="KW-1133">Transmembrane helix</keyword>
<dbReference type="AlphaFoldDB" id="A0A4Y7IFC9"/>
<dbReference type="Gene3D" id="1.25.40.20">
    <property type="entry name" value="Ankyrin repeat-containing domain"/>
    <property type="match status" value="2"/>
</dbReference>
<feature type="transmembrane region" description="Helical" evidence="1">
    <location>
        <begin position="557"/>
        <end position="577"/>
    </location>
</feature>
<protein>
    <recommendedName>
        <fullName evidence="2">PGG domain-containing protein</fullName>
    </recommendedName>
</protein>
<feature type="domain" description="PGG" evidence="2">
    <location>
        <begin position="509"/>
        <end position="618"/>
    </location>
</feature>
<dbReference type="SUPFAM" id="SSF48403">
    <property type="entry name" value="Ankyrin repeat"/>
    <property type="match status" value="1"/>
</dbReference>
<keyword evidence="4" id="KW-1185">Reference proteome</keyword>
<dbReference type="PANTHER" id="PTHR24177:SF292">
    <property type="entry name" value="ANKYRIN REPEAT FAMILY PROTEIN-RELATED"/>
    <property type="match status" value="1"/>
</dbReference>
<dbReference type="InterPro" id="IPR002110">
    <property type="entry name" value="Ankyrin_rpt"/>
</dbReference>
<keyword evidence="1" id="KW-0472">Membrane</keyword>
<proteinExistence type="predicted"/>
<keyword evidence="1" id="KW-0812">Transmembrane</keyword>
<feature type="transmembrane region" description="Helical" evidence="1">
    <location>
        <begin position="598"/>
        <end position="616"/>
    </location>
</feature>
<dbReference type="InterPro" id="IPR036770">
    <property type="entry name" value="Ankyrin_rpt-contain_sf"/>
</dbReference>
<feature type="transmembrane region" description="Helical" evidence="1">
    <location>
        <begin position="518"/>
        <end position="537"/>
    </location>
</feature>
<evidence type="ECO:0000259" key="2">
    <source>
        <dbReference type="Pfam" id="PF13962"/>
    </source>
</evidence>
<reference evidence="3 4" key="1">
    <citation type="journal article" date="2018" name="Science">
        <title>The opium poppy genome and morphinan production.</title>
        <authorList>
            <person name="Guo L."/>
            <person name="Winzer T."/>
            <person name="Yang X."/>
            <person name="Li Y."/>
            <person name="Ning Z."/>
            <person name="He Z."/>
            <person name="Teodor R."/>
            <person name="Lu Y."/>
            <person name="Bowser T.A."/>
            <person name="Graham I.A."/>
            <person name="Ye K."/>
        </authorList>
    </citation>
    <scope>NUCLEOTIDE SEQUENCE [LARGE SCALE GENOMIC DNA]</scope>
    <source>
        <strain evidence="4">cv. HN1</strain>
        <tissue evidence="3">Leaves</tissue>
    </source>
</reference>
<gene>
    <name evidence="3" type="ORF">C5167_040572</name>
</gene>
<evidence type="ECO:0000256" key="1">
    <source>
        <dbReference type="SAM" id="Phobius"/>
    </source>
</evidence>
<accession>A0A4Y7IFC9</accession>
<feature type="transmembrane region" description="Helical" evidence="1">
    <location>
        <begin position="636"/>
        <end position="662"/>
    </location>
</feature>
<dbReference type="SMART" id="SM00248">
    <property type="entry name" value="ANK"/>
    <property type="match status" value="5"/>
</dbReference>
<name>A0A4Y7IFC9_PAPSO</name>
<dbReference type="EMBL" id="CM010715">
    <property type="protein sequence ID" value="RZC47623.1"/>
    <property type="molecule type" value="Genomic_DNA"/>
</dbReference>
<dbReference type="OMA" id="HILAMSP"/>
<organism evidence="3 4">
    <name type="scientific">Papaver somniferum</name>
    <name type="common">Opium poppy</name>
    <dbReference type="NCBI Taxonomy" id="3469"/>
    <lineage>
        <taxon>Eukaryota</taxon>
        <taxon>Viridiplantae</taxon>
        <taxon>Streptophyta</taxon>
        <taxon>Embryophyta</taxon>
        <taxon>Tracheophyta</taxon>
        <taxon>Spermatophyta</taxon>
        <taxon>Magnoliopsida</taxon>
        <taxon>Ranunculales</taxon>
        <taxon>Papaveraceae</taxon>
        <taxon>Papaveroideae</taxon>
        <taxon>Papaver</taxon>
    </lineage>
</organism>
<dbReference type="PANTHER" id="PTHR24177">
    <property type="entry name" value="CASKIN"/>
    <property type="match status" value="1"/>
</dbReference>
<dbReference type="Pfam" id="PF12796">
    <property type="entry name" value="Ank_2"/>
    <property type="match status" value="2"/>
</dbReference>
<dbReference type="InterPro" id="IPR026961">
    <property type="entry name" value="PGG_dom"/>
</dbReference>
<evidence type="ECO:0000313" key="4">
    <source>
        <dbReference type="Proteomes" id="UP000316621"/>
    </source>
</evidence>
<dbReference type="GO" id="GO:0016020">
    <property type="term" value="C:membrane"/>
    <property type="evidence" value="ECO:0007669"/>
    <property type="project" value="TreeGrafter"/>
</dbReference>
<dbReference type="OrthoDB" id="1923662at2759"/>
<dbReference type="Proteomes" id="UP000316621">
    <property type="component" value="Chromosome 1"/>
</dbReference>
<sequence>MSNTAPSNRYFEVMRAALRGEWNDIKRVYNLLPCNNIDIEDDNSNILLNPLTGDTILHMCAQCAQTDDMEQMLRIIPAAKRLLAVSNKKGNTVLHEAARTGIVKMAMLILEKELDGGGDQLLVSVPNLNGETPIYWAAMYGHKDKLLFLNTTASSRGITSTSRSTSMVAPLTIRTSDHSTILHAAVLVESYDVAMEILEIYPDLASNINDDGATASHILALSPSSFKSGTNYFQQYLGATPFVFIQIAAAIVYSYIPIESYETHNAATQRTVLQPNSSFMRKFKHYFRGLCKGLPVLKIVYNTKLKHNYAIQLLRKLLEKDYGQWTMSNFGPEILHGWDYKYGNLENQHPTITTRVTTYKVRERPIILATKLGIIEMLKEIIDVYPESIEMTDEEAGRNLLHLAAEYRHASIIEFLKSSSTISKRNLDMLVVGIDRDGNTPLHAAAKLGKHKPWHIRGAAQWMQWECVWFERLKRMLPPNMVKMKNSKNQYAYQVFTETHTDLREQGERWLKEASNNYMLLSALLATMMFASAFAVPGGNNSTSGRPILLKNQDFGLFIHFVAYGLFFCIISLGLFLTIHAAPFNENDFFLRLPLRSVFAVTALFNSFIFTALSFFQAYMLITGWTGPVVWLNFDMAIGLVGLFFSADLYVDIVGCFIRYLIDILFI</sequence>
<dbReference type="Pfam" id="PF13962">
    <property type="entry name" value="PGG"/>
    <property type="match status" value="1"/>
</dbReference>
<evidence type="ECO:0000313" key="3">
    <source>
        <dbReference type="EMBL" id="RZC47623.1"/>
    </source>
</evidence>